<evidence type="ECO:0000313" key="2">
    <source>
        <dbReference type="EMBL" id="ORE13194.1"/>
    </source>
</evidence>
<proteinExistence type="predicted"/>
<feature type="non-terminal residue" evidence="2">
    <location>
        <position position="1"/>
    </location>
</feature>
<keyword evidence="1" id="KW-1133">Transmembrane helix</keyword>
<dbReference type="Proteomes" id="UP000242381">
    <property type="component" value="Unassembled WGS sequence"/>
</dbReference>
<evidence type="ECO:0000256" key="1">
    <source>
        <dbReference type="SAM" id="Phobius"/>
    </source>
</evidence>
<evidence type="ECO:0000313" key="3">
    <source>
        <dbReference type="Proteomes" id="UP000242381"/>
    </source>
</evidence>
<protein>
    <submittedName>
        <fullName evidence="2">Uncharacterized protein</fullName>
    </submittedName>
</protein>
<accession>A0A1X0RMJ3</accession>
<sequence length="90" mass="10213">WSMNTNTFERYYFKPTAQQSASTSITQAVFSSPENRFTPKAGTGGNQDWFRHGSFQKHDQGLHMVPMIILILCTFSLCSYPSLLGKKMSK</sequence>
<organism evidence="2 3">
    <name type="scientific">Rhizopus microsporus</name>
    <dbReference type="NCBI Taxonomy" id="58291"/>
    <lineage>
        <taxon>Eukaryota</taxon>
        <taxon>Fungi</taxon>
        <taxon>Fungi incertae sedis</taxon>
        <taxon>Mucoromycota</taxon>
        <taxon>Mucoromycotina</taxon>
        <taxon>Mucoromycetes</taxon>
        <taxon>Mucorales</taxon>
        <taxon>Mucorineae</taxon>
        <taxon>Rhizopodaceae</taxon>
        <taxon>Rhizopus</taxon>
    </lineage>
</organism>
<dbReference type="AlphaFoldDB" id="A0A1X0RMJ3"/>
<gene>
    <name evidence="2" type="ORF">BCV71DRAFT_189649</name>
</gene>
<keyword evidence="1" id="KW-0472">Membrane</keyword>
<dbReference type="EMBL" id="KV921558">
    <property type="protein sequence ID" value="ORE13194.1"/>
    <property type="molecule type" value="Genomic_DNA"/>
</dbReference>
<keyword evidence="1" id="KW-0812">Transmembrane</keyword>
<name>A0A1X0RMJ3_RHIZD</name>
<feature type="transmembrane region" description="Helical" evidence="1">
    <location>
        <begin position="64"/>
        <end position="84"/>
    </location>
</feature>
<reference evidence="2 3" key="1">
    <citation type="journal article" date="2016" name="Proc. Natl. Acad. Sci. U.S.A.">
        <title>Lipid metabolic changes in an early divergent fungus govern the establishment of a mutualistic symbiosis with endobacteria.</title>
        <authorList>
            <person name="Lastovetsky O.A."/>
            <person name="Gaspar M.L."/>
            <person name="Mondo S.J."/>
            <person name="LaButti K.M."/>
            <person name="Sandor L."/>
            <person name="Grigoriev I.V."/>
            <person name="Henry S.A."/>
            <person name="Pawlowska T.E."/>
        </authorList>
    </citation>
    <scope>NUCLEOTIDE SEQUENCE [LARGE SCALE GENOMIC DNA]</scope>
    <source>
        <strain evidence="2 3">ATCC 11559</strain>
    </source>
</reference>